<dbReference type="EMBL" id="BSYO01000033">
    <property type="protein sequence ID" value="GMH27623.1"/>
    <property type="molecule type" value="Genomic_DNA"/>
</dbReference>
<feature type="region of interest" description="Disordered" evidence="1">
    <location>
        <begin position="44"/>
        <end position="71"/>
    </location>
</feature>
<evidence type="ECO:0000313" key="3">
    <source>
        <dbReference type="Proteomes" id="UP001279734"/>
    </source>
</evidence>
<reference evidence="2" key="1">
    <citation type="submission" date="2023-05" db="EMBL/GenBank/DDBJ databases">
        <title>Nepenthes gracilis genome sequencing.</title>
        <authorList>
            <person name="Fukushima K."/>
        </authorList>
    </citation>
    <scope>NUCLEOTIDE SEQUENCE</scope>
    <source>
        <strain evidence="2">SING2019-196</strain>
    </source>
</reference>
<protein>
    <submittedName>
        <fullName evidence="2">Uncharacterized protein</fullName>
    </submittedName>
</protein>
<evidence type="ECO:0000313" key="2">
    <source>
        <dbReference type="EMBL" id="GMH27623.1"/>
    </source>
</evidence>
<name>A0AAD3TEB7_NEPGR</name>
<keyword evidence="3" id="KW-1185">Reference proteome</keyword>
<dbReference type="PANTHER" id="PTHR35987:SF3">
    <property type="entry name" value="PROTEIN PLASTID REDOX INSENSITIVE 2-LIKE ISOFORM X1"/>
    <property type="match status" value="1"/>
</dbReference>
<organism evidence="2 3">
    <name type="scientific">Nepenthes gracilis</name>
    <name type="common">Slender pitcher plant</name>
    <dbReference type="NCBI Taxonomy" id="150966"/>
    <lineage>
        <taxon>Eukaryota</taxon>
        <taxon>Viridiplantae</taxon>
        <taxon>Streptophyta</taxon>
        <taxon>Embryophyta</taxon>
        <taxon>Tracheophyta</taxon>
        <taxon>Spermatophyta</taxon>
        <taxon>Magnoliopsida</taxon>
        <taxon>eudicotyledons</taxon>
        <taxon>Gunneridae</taxon>
        <taxon>Pentapetalae</taxon>
        <taxon>Caryophyllales</taxon>
        <taxon>Nepenthaceae</taxon>
        <taxon>Nepenthes</taxon>
    </lineage>
</organism>
<gene>
    <name evidence="2" type="ORF">Nepgr_029466</name>
</gene>
<dbReference type="InterPro" id="IPR039349">
    <property type="entry name" value="PRIN2"/>
</dbReference>
<feature type="compositionally biased region" description="Low complexity" evidence="1">
    <location>
        <begin position="44"/>
        <end position="53"/>
    </location>
</feature>
<dbReference type="AlphaFoldDB" id="A0AAD3TEB7"/>
<dbReference type="PANTHER" id="PTHR35987">
    <property type="entry name" value="PROTEIN PLASTID REDOX INSENSITIVE 2, CHLOROPLASTIC-RELATED"/>
    <property type="match status" value="1"/>
</dbReference>
<dbReference type="Proteomes" id="UP001279734">
    <property type="component" value="Unassembled WGS sequence"/>
</dbReference>
<accession>A0AAD3TEB7</accession>
<sequence length="179" mass="20141">MALCRLSLITLAPRTPAKGPTTFKSLIVRTACFILHPRPQTHSLSSSIRSLQSTFPEPRSHRANPPQKNVYPDPIPEFAEAETQKFKVELTKKLMEEDRDTFGDELHTVVIACAKILNEFLCKEYGGPGTLLVEPFTCMLVTLKEKKLPGAPLAARASLLWAQNNVDRDWEVWTSRSPR</sequence>
<dbReference type="GO" id="GO:0010468">
    <property type="term" value="P:regulation of gene expression"/>
    <property type="evidence" value="ECO:0007669"/>
    <property type="project" value="InterPro"/>
</dbReference>
<evidence type="ECO:0000256" key="1">
    <source>
        <dbReference type="SAM" id="MobiDB-lite"/>
    </source>
</evidence>
<proteinExistence type="predicted"/>
<comment type="caution">
    <text evidence="2">The sequence shown here is derived from an EMBL/GenBank/DDBJ whole genome shotgun (WGS) entry which is preliminary data.</text>
</comment>